<evidence type="ECO:0000313" key="2">
    <source>
        <dbReference type="EMBL" id="KTD81109.1"/>
    </source>
</evidence>
<keyword evidence="1" id="KW-1133">Transmembrane helix</keyword>
<keyword evidence="1" id="KW-0472">Membrane</keyword>
<keyword evidence="4" id="KW-1185">Reference proteome</keyword>
<dbReference type="EMBL" id="LNYZ01000001">
    <property type="protein sequence ID" value="KTD81109.1"/>
    <property type="molecule type" value="Genomic_DNA"/>
</dbReference>
<gene>
    <name evidence="2" type="ORF">Lstg_0336</name>
    <name evidence="3" type="ORF">NCTC11991_01806</name>
</gene>
<feature type="transmembrane region" description="Helical" evidence="1">
    <location>
        <begin position="12"/>
        <end position="41"/>
    </location>
</feature>
<organism evidence="3 5">
    <name type="scientific">Legionella steigerwaltii</name>
    <dbReference type="NCBI Taxonomy" id="460"/>
    <lineage>
        <taxon>Bacteria</taxon>
        <taxon>Pseudomonadati</taxon>
        <taxon>Pseudomonadota</taxon>
        <taxon>Gammaproteobacteria</taxon>
        <taxon>Legionellales</taxon>
        <taxon>Legionellaceae</taxon>
        <taxon>Legionella</taxon>
    </lineage>
</organism>
<reference evidence="2 4" key="1">
    <citation type="submission" date="2015-11" db="EMBL/GenBank/DDBJ databases">
        <title>Genomic analysis of 38 Legionella species identifies large and diverse effector repertoires.</title>
        <authorList>
            <person name="Burstein D."/>
            <person name="Amaro F."/>
            <person name="Zusman T."/>
            <person name="Lifshitz Z."/>
            <person name="Cohen O."/>
            <person name="Gilbert J.A."/>
            <person name="Pupko T."/>
            <person name="Shuman H.A."/>
            <person name="Segal G."/>
        </authorList>
    </citation>
    <scope>NUCLEOTIDE SEQUENCE [LARGE SCALE GENOMIC DNA]</scope>
    <source>
        <strain evidence="2 4">SC-18-C9</strain>
    </source>
</reference>
<name>A0A378LBA9_9GAMM</name>
<dbReference type="Proteomes" id="UP000054820">
    <property type="component" value="Unassembled WGS sequence"/>
</dbReference>
<dbReference type="Proteomes" id="UP000255110">
    <property type="component" value="Unassembled WGS sequence"/>
</dbReference>
<evidence type="ECO:0000313" key="4">
    <source>
        <dbReference type="Proteomes" id="UP000054820"/>
    </source>
</evidence>
<sequence>MNKIVSLTLRSLYQIILTIWAPGVKVTFYTFLCVFSAFALAATEPATPSSFHYLVDLSFGPAWISGATQNPQTFNWHTDLETTFLHHGGSNSPVFNGAQFLGVQKKVTSNLIGQIGLVVAETSTIAVNGSIWSGVDSSFHNFNYKFRLSHTDMGVKGKLIYDSTLIMNPYVSAGIGINFNQTQGLGISSLNNEEVFNLSVENQSSNSFMYQLGVGLHEAINAHLLLSIGYQLKHIGQTHLNVSGNQLSSGTLYLNIVQLEIAYLV</sequence>
<dbReference type="STRING" id="460.Lstg_0336"/>
<dbReference type="RefSeq" id="WP_058475921.1">
    <property type="nucleotide sequence ID" value="NZ_CAAAIO010000003.1"/>
</dbReference>
<evidence type="ECO:0000313" key="3">
    <source>
        <dbReference type="EMBL" id="STY23202.1"/>
    </source>
</evidence>
<evidence type="ECO:0008006" key="6">
    <source>
        <dbReference type="Google" id="ProtNLM"/>
    </source>
</evidence>
<evidence type="ECO:0000313" key="5">
    <source>
        <dbReference type="Proteomes" id="UP000255110"/>
    </source>
</evidence>
<dbReference type="AlphaFoldDB" id="A0A378LBA9"/>
<reference evidence="3 5" key="2">
    <citation type="submission" date="2018-06" db="EMBL/GenBank/DDBJ databases">
        <authorList>
            <consortium name="Pathogen Informatics"/>
            <person name="Doyle S."/>
        </authorList>
    </citation>
    <scope>NUCLEOTIDE SEQUENCE [LARGE SCALE GENOMIC DNA]</scope>
    <source>
        <strain evidence="3 5">NCTC11991</strain>
    </source>
</reference>
<dbReference type="InterPro" id="IPR011250">
    <property type="entry name" value="OMP/PagP_B-barrel"/>
</dbReference>
<evidence type="ECO:0000256" key="1">
    <source>
        <dbReference type="SAM" id="Phobius"/>
    </source>
</evidence>
<accession>A0A378LBA9</accession>
<dbReference type="SUPFAM" id="SSF56925">
    <property type="entry name" value="OMPA-like"/>
    <property type="match status" value="1"/>
</dbReference>
<proteinExistence type="predicted"/>
<dbReference type="Gene3D" id="2.40.160.20">
    <property type="match status" value="1"/>
</dbReference>
<protein>
    <recommendedName>
        <fullName evidence="6">Opacity protein and related surface antigens</fullName>
    </recommendedName>
</protein>
<dbReference type="EMBL" id="UGOY01000001">
    <property type="protein sequence ID" value="STY23202.1"/>
    <property type="molecule type" value="Genomic_DNA"/>
</dbReference>
<keyword evidence="1" id="KW-0812">Transmembrane</keyword>